<dbReference type="AlphaFoldDB" id="A0A6G1I806"/>
<feature type="region of interest" description="Disordered" evidence="1">
    <location>
        <begin position="64"/>
        <end position="104"/>
    </location>
</feature>
<accession>A0A6G1I806</accession>
<gene>
    <name evidence="2" type="ORF">EJ06DRAFT_196504</name>
</gene>
<evidence type="ECO:0000256" key="1">
    <source>
        <dbReference type="SAM" id="MobiDB-lite"/>
    </source>
</evidence>
<sequence>MDRRHSAIDNAVPFDSVTWNTGPGPVFTEEETDSDYSDESGGSTSRVVSPRAEDTTYDIAFFLRNTGPPSAPEVQRRPKSSRAFWRSRKTADRPQNPAVPIPPNAVQKVSKAGTKYFQIITPTLPEHPPTAPNRQNHLSLSPPPAPASTERQNHVSLSFPHSSVGSEQLDVWIAGMEPAPGLAGPRDAEQATRVDEPIPTDDQTRIDSVIQDAPTSPPDPQTMANKPLPQTPPRAVPRRVSSQRTSPVRYSLTPDPGPRRVSNLPREAVREECAESTSASPRAISENTESKAETPIDIRALEQFPAPPSHLSARVSSALSFTQPSLNPKPSLYRLTPPRSPLEARIMVLERENRLLEAALMAVLKTNGALNACPCGGGGVASNEEAKGALEAYFGSRVA</sequence>
<dbReference type="OrthoDB" id="3832538at2759"/>
<evidence type="ECO:0000313" key="3">
    <source>
        <dbReference type="Proteomes" id="UP000799640"/>
    </source>
</evidence>
<dbReference type="Proteomes" id="UP000799640">
    <property type="component" value="Unassembled WGS sequence"/>
</dbReference>
<keyword evidence="3" id="KW-1185">Reference proteome</keyword>
<feature type="region of interest" description="Disordered" evidence="1">
    <location>
        <begin position="122"/>
        <end position="153"/>
    </location>
</feature>
<feature type="compositionally biased region" description="Acidic residues" evidence="1">
    <location>
        <begin position="28"/>
        <end position="38"/>
    </location>
</feature>
<dbReference type="EMBL" id="ML996688">
    <property type="protein sequence ID" value="KAF2404314.1"/>
    <property type="molecule type" value="Genomic_DNA"/>
</dbReference>
<proteinExistence type="predicted"/>
<feature type="compositionally biased region" description="Basic residues" evidence="1">
    <location>
        <begin position="77"/>
        <end position="88"/>
    </location>
</feature>
<name>A0A6G1I806_9PEZI</name>
<reference evidence="2" key="1">
    <citation type="journal article" date="2020" name="Stud. Mycol.">
        <title>101 Dothideomycetes genomes: a test case for predicting lifestyles and emergence of pathogens.</title>
        <authorList>
            <person name="Haridas S."/>
            <person name="Albert R."/>
            <person name="Binder M."/>
            <person name="Bloem J."/>
            <person name="Labutti K."/>
            <person name="Salamov A."/>
            <person name="Andreopoulos B."/>
            <person name="Baker S."/>
            <person name="Barry K."/>
            <person name="Bills G."/>
            <person name="Bluhm B."/>
            <person name="Cannon C."/>
            <person name="Castanera R."/>
            <person name="Culley D."/>
            <person name="Daum C."/>
            <person name="Ezra D."/>
            <person name="Gonzalez J."/>
            <person name="Henrissat B."/>
            <person name="Kuo A."/>
            <person name="Liang C."/>
            <person name="Lipzen A."/>
            <person name="Lutzoni F."/>
            <person name="Magnuson J."/>
            <person name="Mondo S."/>
            <person name="Nolan M."/>
            <person name="Ohm R."/>
            <person name="Pangilinan J."/>
            <person name="Park H.-J."/>
            <person name="Ramirez L."/>
            <person name="Alfaro M."/>
            <person name="Sun H."/>
            <person name="Tritt A."/>
            <person name="Yoshinaga Y."/>
            <person name="Zwiers L.-H."/>
            <person name="Turgeon B."/>
            <person name="Goodwin S."/>
            <person name="Spatafora J."/>
            <person name="Crous P."/>
            <person name="Grigoriev I."/>
        </authorList>
    </citation>
    <scope>NUCLEOTIDE SEQUENCE</scope>
    <source>
        <strain evidence="2">CBS 262.69</strain>
    </source>
</reference>
<feature type="region of interest" description="Disordered" evidence="1">
    <location>
        <begin position="1"/>
        <end position="51"/>
    </location>
</feature>
<feature type="region of interest" description="Disordered" evidence="1">
    <location>
        <begin position="177"/>
        <end position="292"/>
    </location>
</feature>
<feature type="compositionally biased region" description="Basic and acidic residues" evidence="1">
    <location>
        <begin position="186"/>
        <end position="196"/>
    </location>
</feature>
<evidence type="ECO:0000313" key="2">
    <source>
        <dbReference type="EMBL" id="KAF2404314.1"/>
    </source>
</evidence>
<protein>
    <submittedName>
        <fullName evidence="2">Uncharacterized protein</fullName>
    </submittedName>
</protein>
<organism evidence="2 3">
    <name type="scientific">Trichodelitschia bisporula</name>
    <dbReference type="NCBI Taxonomy" id="703511"/>
    <lineage>
        <taxon>Eukaryota</taxon>
        <taxon>Fungi</taxon>
        <taxon>Dikarya</taxon>
        <taxon>Ascomycota</taxon>
        <taxon>Pezizomycotina</taxon>
        <taxon>Dothideomycetes</taxon>
        <taxon>Dothideomycetes incertae sedis</taxon>
        <taxon>Phaeotrichales</taxon>
        <taxon>Phaeotrichaceae</taxon>
        <taxon>Trichodelitschia</taxon>
    </lineage>
</organism>